<dbReference type="PANTHER" id="PTHR47756">
    <property type="entry name" value="BLL6612 PROTEIN-RELATED"/>
    <property type="match status" value="1"/>
</dbReference>
<feature type="domain" description="DUF6596" evidence="1">
    <location>
        <begin position="2"/>
        <end position="38"/>
    </location>
</feature>
<dbReference type="InterPro" id="IPR046531">
    <property type="entry name" value="DUF6596"/>
</dbReference>
<protein>
    <recommendedName>
        <fullName evidence="1">DUF6596 domain-containing protein</fullName>
    </recommendedName>
</protein>
<evidence type="ECO:0000313" key="2">
    <source>
        <dbReference type="EMBL" id="MDS1115754.1"/>
    </source>
</evidence>
<dbReference type="PANTHER" id="PTHR47756:SF2">
    <property type="entry name" value="BLL6612 PROTEIN"/>
    <property type="match status" value="1"/>
</dbReference>
<sequence>MSRAPARTGPFVPLEDQDPSLWDGELIREGEAMLRRAAASRAPIGRFQLEAAMQSVHADRARTGVINWTALQTLSAALIIVTPTLGAQVAHATIVGRAASPDAGLSVLDELEAQHDLDDFQPFHATRADLLRRTGASAEARRHFERAANLARDTRIEKYLHGCADRLR</sequence>
<organism evidence="2 3">
    <name type="scientific">Gordonia westfalica</name>
    <dbReference type="NCBI Taxonomy" id="158898"/>
    <lineage>
        <taxon>Bacteria</taxon>
        <taxon>Bacillati</taxon>
        <taxon>Actinomycetota</taxon>
        <taxon>Actinomycetes</taxon>
        <taxon>Mycobacteriales</taxon>
        <taxon>Gordoniaceae</taxon>
        <taxon>Gordonia</taxon>
    </lineage>
</organism>
<keyword evidence="3" id="KW-1185">Reference proteome</keyword>
<evidence type="ECO:0000313" key="3">
    <source>
        <dbReference type="Proteomes" id="UP001265083"/>
    </source>
</evidence>
<accession>A0ABU2GYB7</accession>
<evidence type="ECO:0000259" key="1">
    <source>
        <dbReference type="Pfam" id="PF20239"/>
    </source>
</evidence>
<comment type="caution">
    <text evidence="2">The sequence shown here is derived from an EMBL/GenBank/DDBJ whole genome shotgun (WGS) entry which is preliminary data.</text>
</comment>
<dbReference type="EMBL" id="JAVLUS010000016">
    <property type="protein sequence ID" value="MDS1115754.1"/>
    <property type="molecule type" value="Genomic_DNA"/>
</dbReference>
<name>A0ABU2GYB7_9ACTN</name>
<dbReference type="Pfam" id="PF20239">
    <property type="entry name" value="DUF6596"/>
    <property type="match status" value="1"/>
</dbReference>
<gene>
    <name evidence="2" type="ORF">RD149_18560</name>
</gene>
<proteinExistence type="predicted"/>
<reference evidence="2 3" key="1">
    <citation type="submission" date="2023-08" db="EMBL/GenBank/DDBJ databases">
        <title>Bioegradation of LLDPE and BLDPE plastic by marine bacteria from coast plastic debris.</title>
        <authorList>
            <person name="Rong Z."/>
        </authorList>
    </citation>
    <scope>NUCLEOTIDE SEQUENCE [LARGE SCALE GENOMIC DNA]</scope>
    <source>
        <strain evidence="2 3">Z-2</strain>
    </source>
</reference>
<dbReference type="Proteomes" id="UP001265083">
    <property type="component" value="Unassembled WGS sequence"/>
</dbReference>